<keyword evidence="3" id="KW-1185">Reference proteome</keyword>
<dbReference type="AlphaFoldDB" id="A0AAN6G7A5"/>
<feature type="region of interest" description="Disordered" evidence="1">
    <location>
        <begin position="1"/>
        <end position="30"/>
    </location>
</feature>
<sequence>MRASTSSWEENNQGHQNGDQSGPNASASDDIRAAPAQQVEWRNAIRARMTTMKIDSGHVITTRKRFLNDTVELVSPEKPCDTCERNHLLCLLSPPHIKCFSCTLKGETCSFGTVRTSQKRQAQREREQAQLQQHQQYMDTWRDLMERIMTTARDAGADDVANMVEHRLDGCMKQMANELETMRVDAQRHGPRTS</sequence>
<evidence type="ECO:0000313" key="3">
    <source>
        <dbReference type="Proteomes" id="UP001176521"/>
    </source>
</evidence>
<name>A0AAN6G7A5_9BASI</name>
<dbReference type="EMBL" id="JAPDMQ010000576">
    <property type="protein sequence ID" value="KAK0522576.1"/>
    <property type="molecule type" value="Genomic_DNA"/>
</dbReference>
<organism evidence="2 3">
    <name type="scientific">Tilletia horrida</name>
    <dbReference type="NCBI Taxonomy" id="155126"/>
    <lineage>
        <taxon>Eukaryota</taxon>
        <taxon>Fungi</taxon>
        <taxon>Dikarya</taxon>
        <taxon>Basidiomycota</taxon>
        <taxon>Ustilaginomycotina</taxon>
        <taxon>Exobasidiomycetes</taxon>
        <taxon>Tilletiales</taxon>
        <taxon>Tilletiaceae</taxon>
        <taxon>Tilletia</taxon>
    </lineage>
</organism>
<dbReference type="Proteomes" id="UP001176521">
    <property type="component" value="Unassembled WGS sequence"/>
</dbReference>
<proteinExistence type="predicted"/>
<gene>
    <name evidence="2" type="ORF">OC842_006424</name>
</gene>
<comment type="caution">
    <text evidence="2">The sequence shown here is derived from an EMBL/GenBank/DDBJ whole genome shotgun (WGS) entry which is preliminary data.</text>
</comment>
<reference evidence="2" key="1">
    <citation type="journal article" date="2023" name="PhytoFront">
        <title>Draft Genome Resources of Seven Strains of Tilletia horrida, Causal Agent of Kernel Smut of Rice.</title>
        <authorList>
            <person name="Khanal S."/>
            <person name="Antony Babu S."/>
            <person name="Zhou X.G."/>
        </authorList>
    </citation>
    <scope>NUCLEOTIDE SEQUENCE</scope>
    <source>
        <strain evidence="2">TX3</strain>
    </source>
</reference>
<evidence type="ECO:0000256" key="1">
    <source>
        <dbReference type="SAM" id="MobiDB-lite"/>
    </source>
</evidence>
<feature type="compositionally biased region" description="Polar residues" evidence="1">
    <location>
        <begin position="1"/>
        <end position="27"/>
    </location>
</feature>
<protein>
    <submittedName>
        <fullName evidence="2">Uncharacterized protein</fullName>
    </submittedName>
</protein>
<accession>A0AAN6G7A5</accession>
<evidence type="ECO:0000313" key="2">
    <source>
        <dbReference type="EMBL" id="KAK0522576.1"/>
    </source>
</evidence>